<accession>A0ABT3CJH6</accession>
<proteinExistence type="inferred from homology"/>
<sequence>MRALVTGAAGFIGSNLVDRLLADGHWVVGLDNLSTGVEANLARAERINEFYPGQFRLVRGDITAPELTGIVAGNNPDIIFHLAAQVDVRTSVSNPQFDAAKNILGTINLCEAARLAGVRRIVYAASGGSRYGAPAYLPVGEEVLPAPLSPYGVSKLAGEMYLGAYAWMYGMAPICLALANVYGPRQNPYGEAGVITIFGKAMINGGPTIIYGDGTAARDYVFVGDVVDAFAQAGQAPADVTGTFNIGTGQQTTVAEIHRVVSELLGRTSQPRHSAARTGEVRAIALHAAKAESELGWKPGVDLVDGVRQTIQWLRAVLDPQPGPPAQLPAADSEQIGV</sequence>
<evidence type="ECO:0000313" key="3">
    <source>
        <dbReference type="EMBL" id="MCV7229643.1"/>
    </source>
</evidence>
<name>A0ABT3CJH6_9MYCO</name>
<dbReference type="Gene3D" id="3.90.25.10">
    <property type="entry name" value="UDP-galactose 4-epimerase, domain 1"/>
    <property type="match status" value="1"/>
</dbReference>
<feature type="domain" description="NAD-dependent epimerase/dehydratase" evidence="2">
    <location>
        <begin position="3"/>
        <end position="247"/>
    </location>
</feature>
<evidence type="ECO:0000259" key="2">
    <source>
        <dbReference type="Pfam" id="PF01370"/>
    </source>
</evidence>
<dbReference type="Gene3D" id="3.40.50.720">
    <property type="entry name" value="NAD(P)-binding Rossmann-like Domain"/>
    <property type="match status" value="1"/>
</dbReference>
<protein>
    <submittedName>
        <fullName evidence="3">GDP-mannose 4,6-dehydratase</fullName>
    </submittedName>
</protein>
<dbReference type="InterPro" id="IPR001509">
    <property type="entry name" value="Epimerase_deHydtase"/>
</dbReference>
<dbReference type="Proteomes" id="UP001526201">
    <property type="component" value="Unassembled WGS sequence"/>
</dbReference>
<reference evidence="3 4" key="1">
    <citation type="journal article" date="2022" name="BMC Genomics">
        <title>Comparative genome analysis of mycobacteria focusing on tRNA and non-coding RNA.</title>
        <authorList>
            <person name="Behra P.R.K."/>
            <person name="Pettersson B.M.F."/>
            <person name="Ramesh M."/>
            <person name="Das S."/>
            <person name="Dasgupta S."/>
            <person name="Kirsebom L.A."/>
        </authorList>
    </citation>
    <scope>NUCLEOTIDE SEQUENCE [LARGE SCALE GENOMIC DNA]</scope>
    <source>
        <strain evidence="3 4">DSM 44078</strain>
    </source>
</reference>
<dbReference type="RefSeq" id="WP_264070904.1">
    <property type="nucleotide sequence ID" value="NZ_JACKTY010000046.1"/>
</dbReference>
<comment type="similarity">
    <text evidence="1">Belongs to the NAD(P)-dependent epimerase/dehydratase family.</text>
</comment>
<dbReference type="Pfam" id="PF01370">
    <property type="entry name" value="Epimerase"/>
    <property type="match status" value="1"/>
</dbReference>
<gene>
    <name evidence="3" type="ORF">H7J73_26900</name>
</gene>
<keyword evidence="4" id="KW-1185">Reference proteome</keyword>
<organism evidence="3 4">
    <name type="scientific">Mycolicibacterium komossense</name>
    <dbReference type="NCBI Taxonomy" id="1779"/>
    <lineage>
        <taxon>Bacteria</taxon>
        <taxon>Bacillati</taxon>
        <taxon>Actinomycetota</taxon>
        <taxon>Actinomycetes</taxon>
        <taxon>Mycobacteriales</taxon>
        <taxon>Mycobacteriaceae</taxon>
        <taxon>Mycolicibacterium</taxon>
    </lineage>
</organism>
<dbReference type="EMBL" id="JACKTY010000046">
    <property type="protein sequence ID" value="MCV7229643.1"/>
    <property type="molecule type" value="Genomic_DNA"/>
</dbReference>
<dbReference type="PANTHER" id="PTHR43000">
    <property type="entry name" value="DTDP-D-GLUCOSE 4,6-DEHYDRATASE-RELATED"/>
    <property type="match status" value="1"/>
</dbReference>
<comment type="caution">
    <text evidence="3">The sequence shown here is derived from an EMBL/GenBank/DDBJ whole genome shotgun (WGS) entry which is preliminary data.</text>
</comment>
<evidence type="ECO:0000313" key="4">
    <source>
        <dbReference type="Proteomes" id="UP001526201"/>
    </source>
</evidence>
<dbReference type="SUPFAM" id="SSF51735">
    <property type="entry name" value="NAD(P)-binding Rossmann-fold domains"/>
    <property type="match status" value="1"/>
</dbReference>
<dbReference type="InterPro" id="IPR036291">
    <property type="entry name" value="NAD(P)-bd_dom_sf"/>
</dbReference>
<evidence type="ECO:0000256" key="1">
    <source>
        <dbReference type="ARBA" id="ARBA00007637"/>
    </source>
</evidence>